<feature type="compositionally biased region" description="Basic residues" evidence="1">
    <location>
        <begin position="9"/>
        <end position="24"/>
    </location>
</feature>
<comment type="caution">
    <text evidence="2">The sequence shown here is derived from an EMBL/GenBank/DDBJ whole genome shotgun (WGS) entry which is preliminary data.</text>
</comment>
<proteinExistence type="predicted"/>
<keyword evidence="3" id="KW-1185">Reference proteome</keyword>
<feature type="region of interest" description="Disordered" evidence="1">
    <location>
        <begin position="1"/>
        <end position="64"/>
    </location>
</feature>
<evidence type="ECO:0000313" key="3">
    <source>
        <dbReference type="Proteomes" id="UP000711996"/>
    </source>
</evidence>
<name>A0A9P5EJW0_COLSI</name>
<dbReference type="EMBL" id="QPMT01000061">
    <property type="protein sequence ID" value="KAF4847125.1"/>
    <property type="molecule type" value="Genomic_DNA"/>
</dbReference>
<protein>
    <submittedName>
        <fullName evidence="2">Uncharacterized protein</fullName>
    </submittedName>
</protein>
<dbReference type="Proteomes" id="UP000711996">
    <property type="component" value="Unassembled WGS sequence"/>
</dbReference>
<dbReference type="AlphaFoldDB" id="A0A9P5EJW0"/>
<evidence type="ECO:0000256" key="1">
    <source>
        <dbReference type="SAM" id="MobiDB-lite"/>
    </source>
</evidence>
<reference evidence="2" key="1">
    <citation type="submission" date="2019-06" db="EMBL/GenBank/DDBJ databases">
        <authorList>
            <person name="Gan P."/>
            <person name="Shirasu K."/>
        </authorList>
    </citation>
    <scope>NUCLEOTIDE SEQUENCE [LARGE SCALE GENOMIC DNA]</scope>
    <source>
        <strain evidence="2">CAD2</strain>
    </source>
</reference>
<evidence type="ECO:0000313" key="2">
    <source>
        <dbReference type="EMBL" id="KAF4847125.1"/>
    </source>
</evidence>
<feature type="compositionally biased region" description="Basic and acidic residues" evidence="1">
    <location>
        <begin position="25"/>
        <end position="64"/>
    </location>
</feature>
<dbReference type="OrthoDB" id="4842936at2759"/>
<accession>A0A9P5EJW0</accession>
<gene>
    <name evidence="2" type="ORF">CGCSCA2_v012876</name>
</gene>
<sequence>MADPNKKTTASKRTKARARKREAKKAREEQARQQQARDQEARERQASEQEAREQATKARKEHALQNDLRIKFQAASNLMRDLYQQAPNPYDINDTKRLNESARPRWVRTRVQLYNAISEVKDAEQPLLDCAMKYRGRMTEDEWIRVLEQVTGQLNAIKDAGCHKLYADLLGKGPASKRQQ</sequence>
<organism evidence="2 3">
    <name type="scientific">Colletotrichum siamense</name>
    <name type="common">Anthracnose fungus</name>
    <dbReference type="NCBI Taxonomy" id="690259"/>
    <lineage>
        <taxon>Eukaryota</taxon>
        <taxon>Fungi</taxon>
        <taxon>Dikarya</taxon>
        <taxon>Ascomycota</taxon>
        <taxon>Pezizomycotina</taxon>
        <taxon>Sordariomycetes</taxon>
        <taxon>Hypocreomycetidae</taxon>
        <taxon>Glomerellales</taxon>
        <taxon>Glomerellaceae</taxon>
        <taxon>Colletotrichum</taxon>
        <taxon>Colletotrichum gloeosporioides species complex</taxon>
    </lineage>
</organism>